<evidence type="ECO:0000313" key="4">
    <source>
        <dbReference type="Proteomes" id="UP000198733"/>
    </source>
</evidence>
<organism evidence="3 4">
    <name type="scientific">Virgibacillus subterraneus</name>
    <dbReference type="NCBI Taxonomy" id="621109"/>
    <lineage>
        <taxon>Bacteria</taxon>
        <taxon>Bacillati</taxon>
        <taxon>Bacillota</taxon>
        <taxon>Bacilli</taxon>
        <taxon>Bacillales</taxon>
        <taxon>Bacillaceae</taxon>
        <taxon>Virgibacillus</taxon>
    </lineage>
</organism>
<name>A0A1H8ZXG6_9BACI</name>
<keyword evidence="4" id="KW-1185">Reference proteome</keyword>
<dbReference type="EMBL" id="FOEH01000001">
    <property type="protein sequence ID" value="SEP68971.1"/>
    <property type="molecule type" value="Genomic_DNA"/>
</dbReference>
<evidence type="ECO:0000313" key="3">
    <source>
        <dbReference type="EMBL" id="SEP68971.1"/>
    </source>
</evidence>
<dbReference type="SUPFAM" id="SSF109854">
    <property type="entry name" value="DinB/YfiT-like putative metalloenzymes"/>
    <property type="match status" value="1"/>
</dbReference>
<keyword evidence="2" id="KW-0479">Metal-binding</keyword>
<dbReference type="Pfam" id="PF05163">
    <property type="entry name" value="DinB"/>
    <property type="match status" value="1"/>
</dbReference>
<evidence type="ECO:0000256" key="1">
    <source>
        <dbReference type="ARBA" id="ARBA00008635"/>
    </source>
</evidence>
<sequence length="172" mass="20147">MNLLKSQYDLIKYTREQLFSLCEQLDHDDYVKEIEGFGWGSVRNLHAHVAECYQSWLGKFGLKKNITPVNPENVRNVNNMREVFNEIDTLVCSFIDEYEGEYEYKLTGRVPWQEDHEELSVLWLFTHTTTHEFHHKGQIVSMARQLGYIPSDTDLLTPTDMKNLLNSSDTNV</sequence>
<reference evidence="3 4" key="1">
    <citation type="submission" date="2016-10" db="EMBL/GenBank/DDBJ databases">
        <authorList>
            <person name="Varghese N."/>
            <person name="Submissions S."/>
        </authorList>
    </citation>
    <scope>NUCLEOTIDE SEQUENCE [LARGE SCALE GENOMIC DNA]</scope>
    <source>
        <strain evidence="3 4">CGMCC 1.7734</strain>
    </source>
</reference>
<dbReference type="Gene3D" id="1.20.120.450">
    <property type="entry name" value="dinb family like domain"/>
    <property type="match status" value="1"/>
</dbReference>
<dbReference type="InterPro" id="IPR034660">
    <property type="entry name" value="DinB/YfiT-like"/>
</dbReference>
<gene>
    <name evidence="3" type="ORF">SAMN05216232_0589</name>
</gene>
<dbReference type="RefSeq" id="WP_092502118.1">
    <property type="nucleotide sequence ID" value="NZ_FOEH01000001.1"/>
</dbReference>
<proteinExistence type="inferred from homology"/>
<protein>
    <submittedName>
        <fullName evidence="3">Uncharacterized damage-inducible protein DinB (Forms a four-helix bundle)</fullName>
    </submittedName>
</protein>
<dbReference type="PANTHER" id="PTHR37302">
    <property type="entry name" value="SLR1116 PROTEIN"/>
    <property type="match status" value="1"/>
</dbReference>
<comment type="caution">
    <text evidence="3">The sequence shown here is derived from an EMBL/GenBank/DDBJ whole genome shotgun (WGS) entry which is preliminary data.</text>
</comment>
<evidence type="ECO:0000256" key="2">
    <source>
        <dbReference type="ARBA" id="ARBA00022723"/>
    </source>
</evidence>
<accession>A0A1H8ZXG6</accession>
<dbReference type="Proteomes" id="UP000198733">
    <property type="component" value="Unassembled WGS sequence"/>
</dbReference>
<dbReference type="PANTHER" id="PTHR37302:SF3">
    <property type="entry name" value="DAMAGE-INDUCIBLE PROTEIN DINB"/>
    <property type="match status" value="1"/>
</dbReference>
<comment type="similarity">
    <text evidence="1">Belongs to the DinB family.</text>
</comment>
<dbReference type="InterPro" id="IPR007837">
    <property type="entry name" value="DinB"/>
</dbReference>